<keyword evidence="5" id="KW-0862">Zinc</keyword>
<dbReference type="InterPro" id="IPR011765">
    <property type="entry name" value="Pept_M16_N"/>
</dbReference>
<dbReference type="Gene3D" id="3.30.830.10">
    <property type="entry name" value="Metalloenzyme, LuxS/M16 peptidase-like"/>
    <property type="match status" value="4"/>
</dbReference>
<evidence type="ECO:0000256" key="2">
    <source>
        <dbReference type="ARBA" id="ARBA00022670"/>
    </source>
</evidence>
<evidence type="ECO:0000256" key="5">
    <source>
        <dbReference type="ARBA" id="ARBA00022833"/>
    </source>
</evidence>
<accession>A0A3B0JJ55</accession>
<evidence type="ECO:0000256" key="3">
    <source>
        <dbReference type="ARBA" id="ARBA00022723"/>
    </source>
</evidence>
<gene>
    <name evidence="10" type="ORF">DGUA_6G014248</name>
</gene>
<dbReference type="InterPro" id="IPR050626">
    <property type="entry name" value="Peptidase_M16"/>
</dbReference>
<organism evidence="10 11">
    <name type="scientific">Drosophila guanche</name>
    <name type="common">Fruit fly</name>
    <dbReference type="NCBI Taxonomy" id="7266"/>
    <lineage>
        <taxon>Eukaryota</taxon>
        <taxon>Metazoa</taxon>
        <taxon>Ecdysozoa</taxon>
        <taxon>Arthropoda</taxon>
        <taxon>Hexapoda</taxon>
        <taxon>Insecta</taxon>
        <taxon>Pterygota</taxon>
        <taxon>Neoptera</taxon>
        <taxon>Endopterygota</taxon>
        <taxon>Diptera</taxon>
        <taxon>Brachycera</taxon>
        <taxon>Muscomorpha</taxon>
        <taxon>Ephydroidea</taxon>
        <taxon>Drosophilidae</taxon>
        <taxon>Drosophila</taxon>
        <taxon>Sophophora</taxon>
    </lineage>
</organism>
<dbReference type="OMA" id="HKHVEIQ"/>
<keyword evidence="6" id="KW-0482">Metalloprotease</keyword>
<keyword evidence="2" id="KW-0645">Protease</keyword>
<dbReference type="Pfam" id="PF05193">
    <property type="entry name" value="Peptidase_M16_C"/>
    <property type="match status" value="2"/>
</dbReference>
<dbReference type="STRING" id="7266.A0A3B0JJ55"/>
<feature type="domain" description="Peptidase M16 N-terminal" evidence="7">
    <location>
        <begin position="47"/>
        <end position="173"/>
    </location>
</feature>
<sequence length="981" mass="112819">MAERVTYLEDPYKSENDKDTYKSLDLSNGLRALLVSVPTPHIGAHPHNASCSLLVDHGPFADPCNYQGLAHMLQHMIFMGSTPDAGQNVFFEHVKKHGGECWSSIHSEDTQFTFEVSDQHLESSLDFLAFALKNPLMPQETMECGRAIVESEFQRLAKKGDNRRSQLLDSLASAGYPHGSFHLGNMKSLKDNVSDDKDLHAALHAAWCDNYAANRMYVCLKARLPIDVLECMVIRHFGQLRCNDIMAPDLSKFDYRHAYRSEFHEQVFYVEDVDNCCKLELTWVLPSMRSYYHSNPDKLLSRQISYKGEGSLFAYLQRRHWACHLGAGIDEAYFNNHSMHGLFKVYIFLSSEGYKHIDEVLFATFAYLKIFANSSKESMLKLYEDQQKGQAAEFRLPDRLYSHDVDELVFRSKYYPAKYILTARQLTYDKSMRHLSKLIGILNSFKFNLMITSQDKVYDKQEQWFGTRYTSKPMPENWKELWKKSQTQRIAELFLPEPNPFVAHDFTIFWHEQGRPKLPPYPKRLIKTNTCELWFRQDDKFGKPQAYLCFFFLTPLPRESAKNAAMCDMYASMVEMHVQNELDLAEEANLNCRFLVMDNGLRLFVSGYNEKLHLIVEAIAEGMINFCDTIAERLFSRDRQVQGKTYLERLKCPCTFSKNILQYVLGEKPWTTEDLYKALNAITLEELKTFAHKLPQQLYIKALIQGNYTEQAAHKVLNALLSRLECKPIGDQRLAKNRIVKLPRGSKVFCFDMKGTRTNVTNYYQFGENSLRAEVIFNLISMMVNSQHYHTEELKAGGVKGWTHVNAGILGYYLSVNFEGNAAAEESANTINKDMDTLRRQSWMLVHQLDDQSYAAMKEQLLLVALGPPPTLLNEVGENFNEIVQGTYVFGRTQRKAHVMRSLTKADVKRFLSDTNGRSLRKLSVELIGHNATNVGERDEKLDDAIHDFKSGLEMYQKVTVLPCVDGNWLQIPNQVGDVCN</sequence>
<evidence type="ECO:0000259" key="7">
    <source>
        <dbReference type="Pfam" id="PF00675"/>
    </source>
</evidence>
<dbReference type="Pfam" id="PF00675">
    <property type="entry name" value="Peptidase_M16"/>
    <property type="match status" value="1"/>
</dbReference>
<name>A0A3B0JJ55_DROGU</name>
<dbReference type="GO" id="GO:0008237">
    <property type="term" value="F:metallopeptidase activity"/>
    <property type="evidence" value="ECO:0007669"/>
    <property type="project" value="UniProtKB-KW"/>
</dbReference>
<keyword evidence="4" id="KW-0378">Hydrolase</keyword>
<dbReference type="InterPro" id="IPR011249">
    <property type="entry name" value="Metalloenz_LuxS/M16"/>
</dbReference>
<dbReference type="OrthoDB" id="7861102at2759"/>
<evidence type="ECO:0000256" key="6">
    <source>
        <dbReference type="ARBA" id="ARBA00023049"/>
    </source>
</evidence>
<proteinExistence type="inferred from homology"/>
<dbReference type="InterPro" id="IPR032632">
    <property type="entry name" value="Peptidase_M16_M"/>
</dbReference>
<keyword evidence="3" id="KW-0479">Metal-binding</keyword>
<dbReference type="PANTHER" id="PTHR43690">
    <property type="entry name" value="NARDILYSIN"/>
    <property type="match status" value="1"/>
</dbReference>
<evidence type="ECO:0000313" key="11">
    <source>
        <dbReference type="Proteomes" id="UP000268350"/>
    </source>
</evidence>
<dbReference type="GO" id="GO:0006508">
    <property type="term" value="P:proteolysis"/>
    <property type="evidence" value="ECO:0007669"/>
    <property type="project" value="UniProtKB-KW"/>
</dbReference>
<evidence type="ECO:0000256" key="4">
    <source>
        <dbReference type="ARBA" id="ARBA00022801"/>
    </source>
</evidence>
<dbReference type="GO" id="GO:0046872">
    <property type="term" value="F:metal ion binding"/>
    <property type="evidence" value="ECO:0007669"/>
    <property type="project" value="UniProtKB-KW"/>
</dbReference>
<dbReference type="PANTHER" id="PTHR43690:SF18">
    <property type="entry name" value="INSULIN-DEGRADING ENZYME-RELATED"/>
    <property type="match status" value="1"/>
</dbReference>
<feature type="domain" description="Peptidase M16 C-terminal" evidence="8">
    <location>
        <begin position="682"/>
        <end position="840"/>
    </location>
</feature>
<comment type="similarity">
    <text evidence="1">Belongs to the peptidase M16 family.</text>
</comment>
<evidence type="ECO:0000256" key="1">
    <source>
        <dbReference type="ARBA" id="ARBA00007261"/>
    </source>
</evidence>
<dbReference type="AlphaFoldDB" id="A0A3B0JJ55"/>
<reference evidence="11" key="1">
    <citation type="submission" date="2018-01" db="EMBL/GenBank/DDBJ databases">
        <authorList>
            <person name="Alioto T."/>
            <person name="Alioto T."/>
        </authorList>
    </citation>
    <scope>NUCLEOTIDE SEQUENCE [LARGE SCALE GENOMIC DNA]</scope>
</reference>
<dbReference type="InterPro" id="IPR007863">
    <property type="entry name" value="Peptidase_M16_C"/>
</dbReference>
<feature type="domain" description="Peptidase M16 C-terminal" evidence="8">
    <location>
        <begin position="203"/>
        <end position="373"/>
    </location>
</feature>
<dbReference type="Proteomes" id="UP000268350">
    <property type="component" value="Unassembled WGS sequence"/>
</dbReference>
<evidence type="ECO:0000259" key="8">
    <source>
        <dbReference type="Pfam" id="PF05193"/>
    </source>
</evidence>
<evidence type="ECO:0000259" key="9">
    <source>
        <dbReference type="Pfam" id="PF16187"/>
    </source>
</evidence>
<feature type="domain" description="Peptidase M16 middle/third" evidence="9">
    <location>
        <begin position="405"/>
        <end position="678"/>
    </location>
</feature>
<dbReference type="Pfam" id="PF16187">
    <property type="entry name" value="Peptidase_M16_M"/>
    <property type="match status" value="1"/>
</dbReference>
<keyword evidence="11" id="KW-1185">Reference proteome</keyword>
<evidence type="ECO:0000313" key="10">
    <source>
        <dbReference type="EMBL" id="SPP82387.1"/>
    </source>
</evidence>
<dbReference type="SUPFAM" id="SSF63411">
    <property type="entry name" value="LuxS/MPP-like metallohydrolase"/>
    <property type="match status" value="4"/>
</dbReference>
<dbReference type="EMBL" id="OUUW01000006">
    <property type="protein sequence ID" value="SPP82387.1"/>
    <property type="molecule type" value="Genomic_DNA"/>
</dbReference>
<protein>
    <submittedName>
        <fullName evidence="10">Blast:Nardilysin</fullName>
    </submittedName>
</protein>